<evidence type="ECO:0000313" key="2">
    <source>
        <dbReference type="EMBL" id="TDW90526.1"/>
    </source>
</evidence>
<dbReference type="Proteomes" id="UP000295060">
    <property type="component" value="Unassembled WGS sequence"/>
</dbReference>
<accession>A0ABY2FGN9</accession>
<evidence type="ECO:0000313" key="3">
    <source>
        <dbReference type="Proteomes" id="UP000295060"/>
    </source>
</evidence>
<protein>
    <submittedName>
        <fullName evidence="2">Uncharacterized protein DUF2630</fullName>
    </submittedName>
</protein>
<dbReference type="EMBL" id="SODU01000002">
    <property type="protein sequence ID" value="TDW90526.1"/>
    <property type="molecule type" value="Genomic_DNA"/>
</dbReference>
<proteinExistence type="predicted"/>
<dbReference type="Pfam" id="PF10944">
    <property type="entry name" value="DUF2630"/>
    <property type="match status" value="1"/>
</dbReference>
<keyword evidence="3" id="KW-1185">Reference proteome</keyword>
<evidence type="ECO:0000256" key="1">
    <source>
        <dbReference type="SAM" id="MobiDB-lite"/>
    </source>
</evidence>
<feature type="region of interest" description="Disordered" evidence="1">
    <location>
        <begin position="64"/>
        <end position="84"/>
    </location>
</feature>
<dbReference type="InterPro" id="IPR020311">
    <property type="entry name" value="Uncharacterised_Rv0898c"/>
</dbReference>
<feature type="region of interest" description="Disordered" evidence="1">
    <location>
        <begin position="17"/>
        <end position="37"/>
    </location>
</feature>
<sequence>MTDMTMASVHEAIRQLVGEEHTLRRSRAGRTGDSAGRAQRLQELEVELDRCWDLLRQRRALRAAGADPGTATVRSASQVEHYLQ</sequence>
<name>A0ABY2FGN9_9ACTN</name>
<comment type="caution">
    <text evidence="2">The sequence shown here is derived from an EMBL/GenBank/DDBJ whole genome shotgun (WGS) entry which is preliminary data.</text>
</comment>
<gene>
    <name evidence="2" type="ORF">EV137_4346</name>
</gene>
<organism evidence="2 3">
    <name type="scientific">Kribbella pratensis</name>
    <dbReference type="NCBI Taxonomy" id="2512112"/>
    <lineage>
        <taxon>Bacteria</taxon>
        <taxon>Bacillati</taxon>
        <taxon>Actinomycetota</taxon>
        <taxon>Actinomycetes</taxon>
        <taxon>Propionibacteriales</taxon>
        <taxon>Kribbellaceae</taxon>
        <taxon>Kribbella</taxon>
    </lineage>
</organism>
<reference evidence="2 3" key="1">
    <citation type="submission" date="2019-03" db="EMBL/GenBank/DDBJ databases">
        <title>Genomic Encyclopedia of Type Strains, Phase III (KMG-III): the genomes of soil and plant-associated and newly described type strains.</title>
        <authorList>
            <person name="Whitman W."/>
        </authorList>
    </citation>
    <scope>NUCLEOTIDE SEQUENCE [LARGE SCALE GENOMIC DNA]</scope>
    <source>
        <strain evidence="2 3">VKMAc-2574</strain>
    </source>
</reference>